<proteinExistence type="predicted"/>
<dbReference type="InterPro" id="IPR009060">
    <property type="entry name" value="UBA-like_sf"/>
</dbReference>
<sequence>MSTIVDDELVSQFLAFTGSADPSSATSYLEMSGGNLETAVSLFLEHQQGGGSGNETAANPFAEDIRAPDETRTMRLMDDNTSLLHQDPTFQLMSAMMEEQFAQTAFGGSSSRMTDVRAAVNAAAAAAAYARDEEKEDMDTDDDDDDDEIQIIQHNPPNLTDMFAPPDHLLHKAGGFQGARTMAKDSKRWLLVNIQKDDEFACHALNRDVWRDELVENLIREGFIFWQQRDITPEGQTYVERYKVTDYPHVAIIDPRTGRLVWKKEGWTMEQPMTADYFAERAMDFCSRNSFDRPPQAARPAGVKRPVQDMSEDEQLQAAMRASLQDSRAENDDDDDSSVLYVNDDDEEDDDKLMGSKPVAQEPSIHNELLNMPVGEEPADGARIQIRMPDGKRVIRKFAAGDRVKVLYAFIAQTNEEARGGKEFVVMAGFPPEDLADKMERETIEACQLAGQAVTVRWKT</sequence>
<dbReference type="Gene3D" id="1.10.8.10">
    <property type="entry name" value="DNA helicase RuvA subunit, C-terminal domain"/>
    <property type="match status" value="1"/>
</dbReference>
<dbReference type="InterPro" id="IPR029071">
    <property type="entry name" value="Ubiquitin-like_domsf"/>
</dbReference>
<evidence type="ECO:0000259" key="2">
    <source>
        <dbReference type="PROSITE" id="PS50033"/>
    </source>
</evidence>
<feature type="domain" description="UBX" evidence="2">
    <location>
        <begin position="377"/>
        <end position="457"/>
    </location>
</feature>
<protein>
    <recommendedName>
        <fullName evidence="2">UBX domain-containing protein</fullName>
    </recommendedName>
</protein>
<dbReference type="SMART" id="SM00166">
    <property type="entry name" value="UBX"/>
    <property type="match status" value="1"/>
</dbReference>
<name>A0A1Z5JIC2_FISSO</name>
<comment type="caution">
    <text evidence="3">The sequence shown here is derived from an EMBL/GenBank/DDBJ whole genome shotgun (WGS) entry which is preliminary data.</text>
</comment>
<dbReference type="CDD" id="cd14346">
    <property type="entry name" value="UBA_Ubx5_like"/>
    <property type="match status" value="1"/>
</dbReference>
<dbReference type="Proteomes" id="UP000198406">
    <property type="component" value="Unassembled WGS sequence"/>
</dbReference>
<dbReference type="CDD" id="cd02958">
    <property type="entry name" value="UAS"/>
    <property type="match status" value="1"/>
</dbReference>
<organism evidence="3 4">
    <name type="scientific">Fistulifera solaris</name>
    <name type="common">Oleaginous diatom</name>
    <dbReference type="NCBI Taxonomy" id="1519565"/>
    <lineage>
        <taxon>Eukaryota</taxon>
        <taxon>Sar</taxon>
        <taxon>Stramenopiles</taxon>
        <taxon>Ochrophyta</taxon>
        <taxon>Bacillariophyta</taxon>
        <taxon>Bacillariophyceae</taxon>
        <taxon>Bacillariophycidae</taxon>
        <taxon>Naviculales</taxon>
        <taxon>Naviculaceae</taxon>
        <taxon>Fistulifera</taxon>
    </lineage>
</organism>
<dbReference type="InterPro" id="IPR003903">
    <property type="entry name" value="UIM_dom"/>
</dbReference>
<dbReference type="Pfam" id="PF00789">
    <property type="entry name" value="UBX"/>
    <property type="match status" value="1"/>
</dbReference>
<dbReference type="SUPFAM" id="SSF52833">
    <property type="entry name" value="Thioredoxin-like"/>
    <property type="match status" value="1"/>
</dbReference>
<dbReference type="EMBL" id="BDSP01000073">
    <property type="protein sequence ID" value="GAX13739.1"/>
    <property type="molecule type" value="Genomic_DNA"/>
</dbReference>
<feature type="region of interest" description="Disordered" evidence="1">
    <location>
        <begin position="289"/>
        <end position="358"/>
    </location>
</feature>
<dbReference type="PROSITE" id="PS50330">
    <property type="entry name" value="UIM"/>
    <property type="match status" value="1"/>
</dbReference>
<dbReference type="PANTHER" id="PTHR23322">
    <property type="entry name" value="FAS-ASSOCIATED PROTEIN"/>
    <property type="match status" value="1"/>
</dbReference>
<dbReference type="GO" id="GO:0005634">
    <property type="term" value="C:nucleus"/>
    <property type="evidence" value="ECO:0007669"/>
    <property type="project" value="TreeGrafter"/>
</dbReference>
<evidence type="ECO:0000313" key="4">
    <source>
        <dbReference type="Proteomes" id="UP000198406"/>
    </source>
</evidence>
<accession>A0A1Z5JIC2</accession>
<evidence type="ECO:0000313" key="3">
    <source>
        <dbReference type="EMBL" id="GAX13739.1"/>
    </source>
</evidence>
<dbReference type="SUPFAM" id="SSF46934">
    <property type="entry name" value="UBA-like"/>
    <property type="match status" value="1"/>
</dbReference>
<dbReference type="SUPFAM" id="SSF54236">
    <property type="entry name" value="Ubiquitin-like"/>
    <property type="match status" value="1"/>
</dbReference>
<dbReference type="Gene3D" id="3.40.30.10">
    <property type="entry name" value="Glutaredoxin"/>
    <property type="match status" value="1"/>
</dbReference>
<dbReference type="SMART" id="SM00594">
    <property type="entry name" value="UAS"/>
    <property type="match status" value="1"/>
</dbReference>
<dbReference type="Pfam" id="PF14555">
    <property type="entry name" value="UBA_4"/>
    <property type="match status" value="1"/>
</dbReference>
<dbReference type="InterPro" id="IPR050730">
    <property type="entry name" value="UBX_domain-protein"/>
</dbReference>
<reference evidence="3 4" key="1">
    <citation type="journal article" date="2015" name="Plant Cell">
        <title>Oil accumulation by the oleaginous diatom Fistulifera solaris as revealed by the genome and transcriptome.</title>
        <authorList>
            <person name="Tanaka T."/>
            <person name="Maeda Y."/>
            <person name="Veluchamy A."/>
            <person name="Tanaka M."/>
            <person name="Abida H."/>
            <person name="Marechal E."/>
            <person name="Bowler C."/>
            <person name="Muto M."/>
            <person name="Sunaga Y."/>
            <person name="Tanaka M."/>
            <person name="Yoshino T."/>
            <person name="Taniguchi T."/>
            <person name="Fukuda Y."/>
            <person name="Nemoto M."/>
            <person name="Matsumoto M."/>
            <person name="Wong P.S."/>
            <person name="Aburatani S."/>
            <person name="Fujibuchi W."/>
        </authorList>
    </citation>
    <scope>NUCLEOTIDE SEQUENCE [LARGE SCALE GENOMIC DNA]</scope>
    <source>
        <strain evidence="3 4">JPCC DA0580</strain>
    </source>
</reference>
<dbReference type="Gene3D" id="3.10.20.90">
    <property type="entry name" value="Phosphatidylinositol 3-kinase Catalytic Subunit, Chain A, domain 1"/>
    <property type="match status" value="1"/>
</dbReference>
<dbReference type="InParanoid" id="A0A1Z5JIC2"/>
<dbReference type="OrthoDB" id="270602at2759"/>
<dbReference type="InterPro" id="IPR036249">
    <property type="entry name" value="Thioredoxin-like_sf"/>
</dbReference>
<dbReference type="GO" id="GO:0043130">
    <property type="term" value="F:ubiquitin binding"/>
    <property type="evidence" value="ECO:0007669"/>
    <property type="project" value="TreeGrafter"/>
</dbReference>
<dbReference type="AlphaFoldDB" id="A0A1Z5JIC2"/>
<dbReference type="InterPro" id="IPR006577">
    <property type="entry name" value="UAS"/>
</dbReference>
<dbReference type="PROSITE" id="PS50033">
    <property type="entry name" value="UBX"/>
    <property type="match status" value="1"/>
</dbReference>
<keyword evidence="4" id="KW-1185">Reference proteome</keyword>
<gene>
    <name evidence="3" type="ORF">FisN_30Lh026</name>
</gene>
<dbReference type="GO" id="GO:0043161">
    <property type="term" value="P:proteasome-mediated ubiquitin-dependent protein catabolic process"/>
    <property type="evidence" value="ECO:0007669"/>
    <property type="project" value="TreeGrafter"/>
</dbReference>
<dbReference type="CDD" id="cd01767">
    <property type="entry name" value="UBX"/>
    <property type="match status" value="1"/>
</dbReference>
<evidence type="ECO:0000256" key="1">
    <source>
        <dbReference type="SAM" id="MobiDB-lite"/>
    </source>
</evidence>
<dbReference type="InterPro" id="IPR001012">
    <property type="entry name" value="UBX_dom"/>
</dbReference>
<dbReference type="PANTHER" id="PTHR23322:SF6">
    <property type="entry name" value="UBX DOMAIN-CONTAINING PROTEIN 7"/>
    <property type="match status" value="1"/>
</dbReference>
<feature type="compositionally biased region" description="Acidic residues" evidence="1">
    <location>
        <begin position="331"/>
        <end position="351"/>
    </location>
</feature>
<dbReference type="Pfam" id="PF13899">
    <property type="entry name" value="Thioredoxin_7"/>
    <property type="match status" value="1"/>
</dbReference>